<dbReference type="InterPro" id="IPR058652">
    <property type="entry name" value="VapC50_C"/>
</dbReference>
<evidence type="ECO:0000259" key="1">
    <source>
        <dbReference type="Pfam" id="PF13470"/>
    </source>
</evidence>
<keyword evidence="4" id="KW-1185">Reference proteome</keyword>
<dbReference type="Pfam" id="PF26343">
    <property type="entry name" value="VapC50_C"/>
    <property type="match status" value="1"/>
</dbReference>
<organism evidence="3 4">
    <name type="scientific">Novipirellula rosea</name>
    <dbReference type="NCBI Taxonomy" id="1031540"/>
    <lineage>
        <taxon>Bacteria</taxon>
        <taxon>Pseudomonadati</taxon>
        <taxon>Planctomycetota</taxon>
        <taxon>Planctomycetia</taxon>
        <taxon>Pirellulales</taxon>
        <taxon>Pirellulaceae</taxon>
        <taxon>Novipirellula</taxon>
    </lineage>
</organism>
<name>A0ABP8MJG8_9BACT</name>
<feature type="domain" description="VapC50 C-terminal" evidence="2">
    <location>
        <begin position="130"/>
        <end position="183"/>
    </location>
</feature>
<reference evidence="4" key="1">
    <citation type="journal article" date="2019" name="Int. J. Syst. Evol. Microbiol.">
        <title>The Global Catalogue of Microorganisms (GCM) 10K type strain sequencing project: providing services to taxonomists for standard genome sequencing and annotation.</title>
        <authorList>
            <consortium name="The Broad Institute Genomics Platform"/>
            <consortium name="The Broad Institute Genome Sequencing Center for Infectious Disease"/>
            <person name="Wu L."/>
            <person name="Ma J."/>
        </authorList>
    </citation>
    <scope>NUCLEOTIDE SEQUENCE [LARGE SCALE GENOMIC DNA]</scope>
    <source>
        <strain evidence="4">JCM 17759</strain>
    </source>
</reference>
<comment type="caution">
    <text evidence="3">The sequence shown here is derived from an EMBL/GenBank/DDBJ whole genome shotgun (WGS) entry which is preliminary data.</text>
</comment>
<dbReference type="EMBL" id="BAABGA010000025">
    <property type="protein sequence ID" value="GAA4451687.1"/>
    <property type="molecule type" value="Genomic_DNA"/>
</dbReference>
<evidence type="ECO:0000313" key="4">
    <source>
        <dbReference type="Proteomes" id="UP001500840"/>
    </source>
</evidence>
<accession>A0ABP8MJG8</accession>
<dbReference type="Pfam" id="PF13470">
    <property type="entry name" value="PIN_3"/>
    <property type="match status" value="1"/>
</dbReference>
<proteinExistence type="predicted"/>
<evidence type="ECO:0000313" key="3">
    <source>
        <dbReference type="EMBL" id="GAA4451687.1"/>
    </source>
</evidence>
<dbReference type="SUPFAM" id="SSF88723">
    <property type="entry name" value="PIN domain-like"/>
    <property type="match status" value="1"/>
</dbReference>
<feature type="domain" description="PIN" evidence="1">
    <location>
        <begin position="6"/>
        <end position="112"/>
    </location>
</feature>
<dbReference type="InterPro" id="IPR029060">
    <property type="entry name" value="PIN-like_dom_sf"/>
</dbReference>
<gene>
    <name evidence="3" type="ORF">GCM10023156_20000</name>
</gene>
<sequence>MSHFTVVYDACVLFPAPLRDLLMQLALTGLFRARWSSMIHDEWTRSVLKVRPDLTVEQLSRTRQLMDSHVLDALVTGFEPLIDALELPDPDDRHVLAAAIRCGADAIVTYNLKDFPDDTLSTYGIEAIHPDSFLLSQLDLAPSVVLTAVKQTRARLKNPPKSPEEYLGCLGEQGLTQTVSELRCSIQLI</sequence>
<dbReference type="Proteomes" id="UP001500840">
    <property type="component" value="Unassembled WGS sequence"/>
</dbReference>
<evidence type="ECO:0000259" key="2">
    <source>
        <dbReference type="Pfam" id="PF26343"/>
    </source>
</evidence>
<dbReference type="InterPro" id="IPR002716">
    <property type="entry name" value="PIN_dom"/>
</dbReference>
<protein>
    <submittedName>
        <fullName evidence="3">PIN domain-containing protein</fullName>
    </submittedName>
</protein>
<dbReference type="RefSeq" id="WP_345321617.1">
    <property type="nucleotide sequence ID" value="NZ_BAABGA010000025.1"/>
</dbReference>